<dbReference type="AlphaFoldDB" id="A0A2H0KPY0"/>
<dbReference type="GO" id="GO:1990904">
    <property type="term" value="C:ribonucleoprotein complex"/>
    <property type="evidence" value="ECO:0007669"/>
    <property type="project" value="UniProtKB-KW"/>
</dbReference>
<proteinExistence type="inferred from homology"/>
<dbReference type="GO" id="GO:0006412">
    <property type="term" value="P:translation"/>
    <property type="evidence" value="ECO:0007669"/>
    <property type="project" value="UniProtKB-UniRule"/>
</dbReference>
<evidence type="ECO:0000256" key="1">
    <source>
        <dbReference type="ARBA" id="ARBA00006598"/>
    </source>
</evidence>
<evidence type="ECO:0000256" key="4">
    <source>
        <dbReference type="HAMAP-Rule" id="MF_00514"/>
    </source>
</evidence>
<dbReference type="HAMAP" id="MF_00514">
    <property type="entry name" value="Ribosomal_bL35"/>
    <property type="match status" value="1"/>
</dbReference>
<comment type="similarity">
    <text evidence="1 4 5">Belongs to the bacterial ribosomal protein bL35 family.</text>
</comment>
<reference evidence="6 7" key="1">
    <citation type="submission" date="2017-09" db="EMBL/GenBank/DDBJ databases">
        <title>Depth-based differentiation of microbial function through sediment-hosted aquifers and enrichment of novel symbionts in the deep terrestrial subsurface.</title>
        <authorList>
            <person name="Probst A.J."/>
            <person name="Ladd B."/>
            <person name="Jarett J.K."/>
            <person name="Geller-Mcgrath D.E."/>
            <person name="Sieber C.M."/>
            <person name="Emerson J.B."/>
            <person name="Anantharaman K."/>
            <person name="Thomas B.C."/>
            <person name="Malmstrom R."/>
            <person name="Stieglmeier M."/>
            <person name="Klingl A."/>
            <person name="Woyke T."/>
            <person name="Ryan C.M."/>
            <person name="Banfield J.F."/>
        </authorList>
    </citation>
    <scope>NUCLEOTIDE SEQUENCE [LARGE SCALE GENOMIC DNA]</scope>
    <source>
        <strain evidence="6">CG11_big_fil_rev_8_21_14_0_20_35_14</strain>
    </source>
</reference>
<dbReference type="EMBL" id="PCVL01000041">
    <property type="protein sequence ID" value="PIQ72434.1"/>
    <property type="molecule type" value="Genomic_DNA"/>
</dbReference>
<keyword evidence="3 4" id="KW-0687">Ribonucleoprotein</keyword>
<evidence type="ECO:0000256" key="3">
    <source>
        <dbReference type="ARBA" id="ARBA00023274"/>
    </source>
</evidence>
<accession>A0A2H0KPY0</accession>
<dbReference type="InterPro" id="IPR001706">
    <property type="entry name" value="Ribosomal_bL35"/>
</dbReference>
<evidence type="ECO:0000256" key="5">
    <source>
        <dbReference type="RuleBase" id="RU000568"/>
    </source>
</evidence>
<dbReference type="Gene3D" id="4.10.410.60">
    <property type="match status" value="1"/>
</dbReference>
<evidence type="ECO:0000256" key="2">
    <source>
        <dbReference type="ARBA" id="ARBA00022980"/>
    </source>
</evidence>
<evidence type="ECO:0000313" key="7">
    <source>
        <dbReference type="Proteomes" id="UP000229570"/>
    </source>
</evidence>
<evidence type="ECO:0000313" key="6">
    <source>
        <dbReference type="EMBL" id="PIQ72434.1"/>
    </source>
</evidence>
<organism evidence="6 7">
    <name type="scientific">Candidatus Roizmanbacteria bacterium CG11_big_fil_rev_8_21_14_0_20_35_14</name>
    <dbReference type="NCBI Taxonomy" id="1974855"/>
    <lineage>
        <taxon>Bacteria</taxon>
        <taxon>Candidatus Roizmaniibacteriota</taxon>
    </lineage>
</organism>
<dbReference type="Proteomes" id="UP000229570">
    <property type="component" value="Unassembled WGS sequence"/>
</dbReference>
<dbReference type="SUPFAM" id="SSF143034">
    <property type="entry name" value="L35p-like"/>
    <property type="match status" value="1"/>
</dbReference>
<comment type="caution">
    <text evidence="6">The sequence shown here is derived from an EMBL/GenBank/DDBJ whole genome shotgun (WGS) entry which is preliminary data.</text>
</comment>
<dbReference type="PROSITE" id="PS00936">
    <property type="entry name" value="RIBOSOMAL_L35"/>
    <property type="match status" value="1"/>
</dbReference>
<dbReference type="GO" id="GO:0005840">
    <property type="term" value="C:ribosome"/>
    <property type="evidence" value="ECO:0007669"/>
    <property type="project" value="UniProtKB-KW"/>
</dbReference>
<protein>
    <recommendedName>
        <fullName evidence="4">Large ribosomal subunit protein bL35</fullName>
    </recommendedName>
</protein>
<dbReference type="PRINTS" id="PR00064">
    <property type="entry name" value="RIBOSOMALL35"/>
</dbReference>
<dbReference type="Pfam" id="PF01632">
    <property type="entry name" value="Ribosomal_L35p"/>
    <property type="match status" value="1"/>
</dbReference>
<name>A0A2H0KPY0_9BACT</name>
<dbReference type="InterPro" id="IPR037229">
    <property type="entry name" value="Ribosomal_bL35_sf"/>
</dbReference>
<keyword evidence="2 4" id="KW-0689">Ribosomal protein</keyword>
<sequence length="66" mass="7898">MKNKQKTRKSAVKRFKVSASGKVLHRSKGFRHLRSKKSKRWLRRLKKTKEVKGSYKRKLLKMTGKK</sequence>
<gene>
    <name evidence="4" type="primary">rpmI</name>
    <name evidence="6" type="ORF">COV86_03045</name>
</gene>
<dbReference type="InterPro" id="IPR021137">
    <property type="entry name" value="Ribosomal_bL35-like"/>
</dbReference>
<dbReference type="InterPro" id="IPR018265">
    <property type="entry name" value="Ribosomal_bL35_CS"/>
</dbReference>
<dbReference type="GO" id="GO:0003735">
    <property type="term" value="F:structural constituent of ribosome"/>
    <property type="evidence" value="ECO:0007669"/>
    <property type="project" value="InterPro"/>
</dbReference>